<protein>
    <submittedName>
        <fullName evidence="2">Uncharacterized protein</fullName>
    </submittedName>
</protein>
<dbReference type="GeneID" id="63974419"/>
<gene>
    <name evidence="1" type="ORF">PND83_02320</name>
    <name evidence="2" type="ORF">PNE06_10380</name>
</gene>
<proteinExistence type="predicted"/>
<dbReference type="Proteomes" id="UP001211006">
    <property type="component" value="Unassembled WGS sequence"/>
</dbReference>
<sequence length="148" mass="16686">MTNKERAELIQNAIRDYRAARESGDAQKIRFAVNYMENTFFAVSLWAVPGTEELRQMILSAKEDKARRIFGSYKRDLIRTAEISGRPQELRYNCIEYVCQFPGIDPVEMAASLQNDGFTILFDDSSISAKANAANRAAVNKAARRAAQ</sequence>
<dbReference type="EMBL" id="JAQLWV010000013">
    <property type="protein sequence ID" value="MDB7933477.1"/>
    <property type="molecule type" value="Genomic_DNA"/>
</dbReference>
<evidence type="ECO:0000313" key="2">
    <source>
        <dbReference type="EMBL" id="MDB7933477.1"/>
    </source>
</evidence>
<dbReference type="RefSeq" id="WP_007491604.1">
    <property type="nucleotide sequence ID" value="NZ_BAABXT010000001.1"/>
</dbReference>
<reference evidence="2" key="1">
    <citation type="submission" date="2023-01" db="EMBL/GenBank/DDBJ databases">
        <title>Human gut microbiome strain richness.</title>
        <authorList>
            <person name="Chen-Liaw A."/>
        </authorList>
    </citation>
    <scope>NUCLEOTIDE SEQUENCE</scope>
    <source>
        <strain evidence="2">1001287st1_F4_1001285I_161205</strain>
        <strain evidence="1">2225st1_A6_2225SCRN_200828</strain>
    </source>
</reference>
<dbReference type="EMBL" id="JAQLWO010000002">
    <property type="protein sequence ID" value="MDB7904805.1"/>
    <property type="molecule type" value="Genomic_DNA"/>
</dbReference>
<evidence type="ECO:0000313" key="3">
    <source>
        <dbReference type="Proteomes" id="UP001211173"/>
    </source>
</evidence>
<organism evidence="2 3">
    <name type="scientific">Flavonifractor plautii</name>
    <name type="common">Fusobacterium plautii</name>
    <dbReference type="NCBI Taxonomy" id="292800"/>
    <lineage>
        <taxon>Bacteria</taxon>
        <taxon>Bacillati</taxon>
        <taxon>Bacillota</taxon>
        <taxon>Clostridia</taxon>
        <taxon>Eubacteriales</taxon>
        <taxon>Oscillospiraceae</taxon>
        <taxon>Flavonifractor</taxon>
    </lineage>
</organism>
<accession>A0AAW6CIH5</accession>
<dbReference type="AlphaFoldDB" id="A0AAW6CIH5"/>
<comment type="caution">
    <text evidence="2">The sequence shown here is derived from an EMBL/GenBank/DDBJ whole genome shotgun (WGS) entry which is preliminary data.</text>
</comment>
<evidence type="ECO:0000313" key="1">
    <source>
        <dbReference type="EMBL" id="MDB7904805.1"/>
    </source>
</evidence>
<dbReference type="Proteomes" id="UP001211173">
    <property type="component" value="Unassembled WGS sequence"/>
</dbReference>
<name>A0AAW6CIH5_FLAPL</name>